<evidence type="ECO:0000313" key="2">
    <source>
        <dbReference type="Proteomes" id="UP000257136"/>
    </source>
</evidence>
<comment type="caution">
    <text evidence="1">The sequence shown here is derived from an EMBL/GenBank/DDBJ whole genome shotgun (WGS) entry which is preliminary data.</text>
</comment>
<dbReference type="EMBL" id="QUNI01000003">
    <property type="protein sequence ID" value="REH00297.1"/>
    <property type="molecule type" value="Genomic_DNA"/>
</dbReference>
<accession>A0A3E0ET04</accession>
<proteinExistence type="predicted"/>
<gene>
    <name evidence="1" type="ORF">C8P67_103273</name>
</gene>
<sequence>MRESFVKKSSNAFFEGKKAKVLNDISNIGKETIKAGTTVIIEGKNCRNRLYLNVKQGAIHINGVAPSDLELLKESETEWPIEADTLDLREYEFNIIK</sequence>
<keyword evidence="2" id="KW-1185">Reference proteome</keyword>
<name>A0A3E0ET04_9FLAO</name>
<dbReference type="Proteomes" id="UP000257136">
    <property type="component" value="Unassembled WGS sequence"/>
</dbReference>
<dbReference type="AlphaFoldDB" id="A0A3E0ET04"/>
<dbReference type="RefSeq" id="WP_115811514.1">
    <property type="nucleotide sequence ID" value="NZ_QUNI01000003.1"/>
</dbReference>
<organism evidence="1 2">
    <name type="scientific">Flavobacterium aquicola</name>
    <dbReference type="NCBI Taxonomy" id="1682742"/>
    <lineage>
        <taxon>Bacteria</taxon>
        <taxon>Pseudomonadati</taxon>
        <taxon>Bacteroidota</taxon>
        <taxon>Flavobacteriia</taxon>
        <taxon>Flavobacteriales</taxon>
        <taxon>Flavobacteriaceae</taxon>
        <taxon>Flavobacterium</taxon>
    </lineage>
</organism>
<evidence type="ECO:0000313" key="1">
    <source>
        <dbReference type="EMBL" id="REH00297.1"/>
    </source>
</evidence>
<reference evidence="1 2" key="1">
    <citation type="submission" date="2018-08" db="EMBL/GenBank/DDBJ databases">
        <title>Genomic Encyclopedia of Archaeal and Bacterial Type Strains, Phase II (KMG-II): from individual species to whole genera.</title>
        <authorList>
            <person name="Goeker M."/>
        </authorList>
    </citation>
    <scope>NUCLEOTIDE SEQUENCE [LARGE SCALE GENOMIC DNA]</scope>
    <source>
        <strain evidence="1 2">DSM 100880</strain>
    </source>
</reference>
<dbReference type="OrthoDB" id="9981589at2"/>
<protein>
    <submittedName>
        <fullName evidence="1">Uncharacterized protein</fullName>
    </submittedName>
</protein>